<organism evidence="1 2">
    <name type="scientific">Qipengyuania pelagi</name>
    <dbReference type="NCBI Taxonomy" id="994320"/>
    <lineage>
        <taxon>Bacteria</taxon>
        <taxon>Pseudomonadati</taxon>
        <taxon>Pseudomonadota</taxon>
        <taxon>Alphaproteobacteria</taxon>
        <taxon>Sphingomonadales</taxon>
        <taxon>Erythrobacteraceae</taxon>
        <taxon>Qipengyuania</taxon>
    </lineage>
</organism>
<accession>A0A844Y7M7</accession>
<evidence type="ECO:0000313" key="2">
    <source>
        <dbReference type="Proteomes" id="UP000430272"/>
    </source>
</evidence>
<dbReference type="AlphaFoldDB" id="A0A844Y7M7"/>
<name>A0A844Y7M7_9SPHN</name>
<evidence type="ECO:0000313" key="1">
    <source>
        <dbReference type="EMBL" id="MXO53012.1"/>
    </source>
</evidence>
<keyword evidence="1" id="KW-0808">Transferase</keyword>
<gene>
    <name evidence="1" type="ORF">GRI47_03175</name>
</gene>
<dbReference type="EMBL" id="WTYD01000001">
    <property type="protein sequence ID" value="MXO53012.1"/>
    <property type="molecule type" value="Genomic_DNA"/>
</dbReference>
<sequence>MASDNTARRWFALTRDRMPGLAQQRGWPVFEDHCFQRILLDNAVGEKWNNEIPAPAYRNAPDDLLERAIALGEAAIAGSEDLDDLNRNSLAWRGQGELA</sequence>
<dbReference type="OrthoDB" id="281270at2"/>
<dbReference type="Proteomes" id="UP000430272">
    <property type="component" value="Unassembled WGS sequence"/>
</dbReference>
<protein>
    <submittedName>
        <fullName evidence="1">GCN5-related N-acetyltransferase</fullName>
    </submittedName>
</protein>
<proteinExistence type="predicted"/>
<reference evidence="1 2" key="1">
    <citation type="submission" date="2019-12" db="EMBL/GenBank/DDBJ databases">
        <title>Genomic-based taxomic classification of the family Erythrobacteraceae.</title>
        <authorList>
            <person name="Xu L."/>
        </authorList>
    </citation>
    <scope>NUCLEOTIDE SEQUENCE [LARGE SCALE GENOMIC DNA]</scope>
    <source>
        <strain evidence="1 2">JCM 17468</strain>
    </source>
</reference>
<dbReference type="GO" id="GO:0016740">
    <property type="term" value="F:transferase activity"/>
    <property type="evidence" value="ECO:0007669"/>
    <property type="project" value="UniProtKB-KW"/>
</dbReference>
<comment type="caution">
    <text evidence="1">The sequence shown here is derived from an EMBL/GenBank/DDBJ whole genome shotgun (WGS) entry which is preliminary data.</text>
</comment>
<dbReference type="RefSeq" id="WP_160659913.1">
    <property type="nucleotide sequence ID" value="NZ_BAABDV010000001.1"/>
</dbReference>
<keyword evidence="2" id="KW-1185">Reference proteome</keyword>